<dbReference type="GeneID" id="66113059"/>
<proteinExistence type="predicted"/>
<dbReference type="AlphaFoldDB" id="A0A9P8AYR2"/>
<keyword evidence="2" id="KW-1185">Reference proteome</keyword>
<dbReference type="RefSeq" id="XP_043046413.1">
    <property type="nucleotide sequence ID" value="XM_043190762.1"/>
</dbReference>
<accession>A0A9P8AYR2</accession>
<evidence type="ECO:0000313" key="2">
    <source>
        <dbReference type="Proteomes" id="UP000812287"/>
    </source>
</evidence>
<gene>
    <name evidence="1" type="ORF">BT62DRAFT_998934</name>
</gene>
<name>A0A9P8AYR2_9AGAR</name>
<comment type="caution">
    <text evidence="1">The sequence shown here is derived from an EMBL/GenBank/DDBJ whole genome shotgun (WGS) entry which is preliminary data.</text>
</comment>
<organism evidence="1 2">
    <name type="scientific">Guyanagaster necrorhizus</name>
    <dbReference type="NCBI Taxonomy" id="856835"/>
    <lineage>
        <taxon>Eukaryota</taxon>
        <taxon>Fungi</taxon>
        <taxon>Dikarya</taxon>
        <taxon>Basidiomycota</taxon>
        <taxon>Agaricomycotina</taxon>
        <taxon>Agaricomycetes</taxon>
        <taxon>Agaricomycetidae</taxon>
        <taxon>Agaricales</taxon>
        <taxon>Marasmiineae</taxon>
        <taxon>Physalacriaceae</taxon>
        <taxon>Guyanagaster</taxon>
    </lineage>
</organism>
<dbReference type="EMBL" id="MU250523">
    <property type="protein sequence ID" value="KAG7452913.1"/>
    <property type="molecule type" value="Genomic_DNA"/>
</dbReference>
<reference evidence="1" key="1">
    <citation type="submission" date="2020-11" db="EMBL/GenBank/DDBJ databases">
        <title>Adaptations for nitrogen fixation in a non-lichenized fungal sporocarp promotes dispersal by wood-feeding termites.</title>
        <authorList>
            <consortium name="DOE Joint Genome Institute"/>
            <person name="Koch R.A."/>
            <person name="Yoon G."/>
            <person name="Arayal U."/>
            <person name="Lail K."/>
            <person name="Amirebrahimi M."/>
            <person name="Labutti K."/>
            <person name="Lipzen A."/>
            <person name="Riley R."/>
            <person name="Barry K."/>
            <person name="Henrissat B."/>
            <person name="Grigoriev I.V."/>
            <person name="Herr J.R."/>
            <person name="Aime M.C."/>
        </authorList>
    </citation>
    <scope>NUCLEOTIDE SEQUENCE</scope>
    <source>
        <strain evidence="1">MCA 3950</strain>
    </source>
</reference>
<dbReference type="Proteomes" id="UP000812287">
    <property type="component" value="Unassembled WGS sequence"/>
</dbReference>
<protein>
    <submittedName>
        <fullName evidence="1">Uncharacterized protein</fullName>
    </submittedName>
</protein>
<dbReference type="OrthoDB" id="37659at2759"/>
<evidence type="ECO:0000313" key="1">
    <source>
        <dbReference type="EMBL" id="KAG7452913.1"/>
    </source>
</evidence>
<sequence>MPVGFAKVNVAGLEIPREPNLTSFPQPLAQTLSKRRFLVRRWPLMVNIQMSSDTTARTVPIIVAQYALRIHPRRTEHWSLAILYSLNEVEIHEVQGMLDTFHYETFRKSTSFLRSITLCGGCHVGNIPWDLLDAVRKALKDVPVVRHDESWDCQTWVVHALRSLRDFGIIFAHVNEARIRQELAEDRERWENGEDAVYERLYVEAN</sequence>